<dbReference type="Proteomes" id="UP001164020">
    <property type="component" value="Chromosome"/>
</dbReference>
<name>A0ABY7BZB5_9HYPH</name>
<protein>
    <recommendedName>
        <fullName evidence="5">Lipoprotein</fullName>
    </recommendedName>
</protein>
<evidence type="ECO:0000313" key="3">
    <source>
        <dbReference type="EMBL" id="WAP68861.1"/>
    </source>
</evidence>
<evidence type="ECO:0000313" key="4">
    <source>
        <dbReference type="Proteomes" id="UP001164020"/>
    </source>
</evidence>
<feature type="region of interest" description="Disordered" evidence="1">
    <location>
        <begin position="166"/>
        <end position="193"/>
    </location>
</feature>
<feature type="chain" id="PRO_5046015479" description="Lipoprotein" evidence="2">
    <location>
        <begin position="25"/>
        <end position="193"/>
    </location>
</feature>
<feature type="signal peptide" evidence="2">
    <location>
        <begin position="1"/>
        <end position="24"/>
    </location>
</feature>
<dbReference type="EMBL" id="CP114029">
    <property type="protein sequence ID" value="WAP68861.1"/>
    <property type="molecule type" value="Genomic_DNA"/>
</dbReference>
<gene>
    <name evidence="3" type="ORF">OH818_27190</name>
</gene>
<evidence type="ECO:0000256" key="1">
    <source>
        <dbReference type="SAM" id="MobiDB-lite"/>
    </source>
</evidence>
<evidence type="ECO:0000256" key="2">
    <source>
        <dbReference type="SAM" id="SignalP"/>
    </source>
</evidence>
<organism evidence="3 4">
    <name type="scientific">Jiella pelagia</name>
    <dbReference type="NCBI Taxonomy" id="2986949"/>
    <lineage>
        <taxon>Bacteria</taxon>
        <taxon>Pseudomonadati</taxon>
        <taxon>Pseudomonadota</taxon>
        <taxon>Alphaproteobacteria</taxon>
        <taxon>Hyphomicrobiales</taxon>
        <taxon>Aurantimonadaceae</taxon>
        <taxon>Jiella</taxon>
    </lineage>
</organism>
<sequence>MNFVKYCLAATLVLLAGCASPVVDETGPLNVTGVSVVTAPTVKSETEIGPKLQAAVSQAIVAKDPAGKPSTVAIKIESVFYKNALLSALAGSSNFIATEVTIADLAGNPLKVLPLTYSRDAALNGIIGAAISLMQEKALVDQRLVEGYTQQIERRIYGPPGHVPAVKAEPAATPAGPQPTNAPAVAPQAVPIS</sequence>
<reference evidence="3" key="1">
    <citation type="submission" date="2022-12" db="EMBL/GenBank/DDBJ databases">
        <title>Jiella pelagia sp. nov., isolated from phosphonate enriched culture of Northwest Pacific surface seawater.</title>
        <authorList>
            <person name="Shin D.Y."/>
            <person name="Hwang C.Y."/>
        </authorList>
    </citation>
    <scope>NUCLEOTIDE SEQUENCE</scope>
    <source>
        <strain evidence="3">HL-NP1</strain>
    </source>
</reference>
<dbReference type="RefSeq" id="WP_268881293.1">
    <property type="nucleotide sequence ID" value="NZ_CP114029.1"/>
</dbReference>
<evidence type="ECO:0008006" key="5">
    <source>
        <dbReference type="Google" id="ProtNLM"/>
    </source>
</evidence>
<accession>A0ABY7BZB5</accession>
<proteinExistence type="predicted"/>
<keyword evidence="4" id="KW-1185">Reference proteome</keyword>
<keyword evidence="2" id="KW-0732">Signal</keyword>
<dbReference type="PROSITE" id="PS51257">
    <property type="entry name" value="PROKAR_LIPOPROTEIN"/>
    <property type="match status" value="1"/>
</dbReference>